<protein>
    <submittedName>
        <fullName evidence="8">Tetratricopeptide repeat protein</fullName>
    </submittedName>
</protein>
<evidence type="ECO:0000256" key="3">
    <source>
        <dbReference type="ARBA" id="ARBA00023125"/>
    </source>
</evidence>
<dbReference type="PRINTS" id="PR00364">
    <property type="entry name" value="DISEASERSIST"/>
</dbReference>
<accession>A0A7G6WSH3</accession>
<dbReference type="CDD" id="cd15831">
    <property type="entry name" value="BTAD"/>
    <property type="match status" value="1"/>
</dbReference>
<evidence type="ECO:0000259" key="7">
    <source>
        <dbReference type="PROSITE" id="PS51755"/>
    </source>
</evidence>
<dbReference type="Pfam" id="PF00486">
    <property type="entry name" value="Trans_reg_C"/>
    <property type="match status" value="1"/>
</dbReference>
<dbReference type="Pfam" id="PF13424">
    <property type="entry name" value="TPR_12"/>
    <property type="match status" value="2"/>
</dbReference>
<dbReference type="PANTHER" id="PTHR35807">
    <property type="entry name" value="TRANSCRIPTIONAL REGULATOR REDD-RELATED"/>
    <property type="match status" value="1"/>
</dbReference>
<dbReference type="Gene3D" id="3.40.50.300">
    <property type="entry name" value="P-loop containing nucleotide triphosphate hydrolases"/>
    <property type="match status" value="1"/>
</dbReference>
<dbReference type="InterPro" id="IPR011990">
    <property type="entry name" value="TPR-like_helical_dom_sf"/>
</dbReference>
<evidence type="ECO:0000256" key="6">
    <source>
        <dbReference type="PROSITE-ProRule" id="PRU01091"/>
    </source>
</evidence>
<name>A0A7G6WSH3_9ACTN</name>
<dbReference type="EMBL" id="CP043661">
    <property type="protein sequence ID" value="QNE16938.1"/>
    <property type="molecule type" value="Genomic_DNA"/>
</dbReference>
<dbReference type="InterPro" id="IPR027417">
    <property type="entry name" value="P-loop_NTPase"/>
</dbReference>
<keyword evidence="9" id="KW-1185">Reference proteome</keyword>
<dbReference type="SMART" id="SM00862">
    <property type="entry name" value="Trans_reg_C"/>
    <property type="match status" value="1"/>
</dbReference>
<dbReference type="RefSeq" id="WP_185445772.1">
    <property type="nucleotide sequence ID" value="NZ_CP043661.1"/>
</dbReference>
<dbReference type="Gene3D" id="1.10.10.10">
    <property type="entry name" value="Winged helix-like DNA-binding domain superfamily/Winged helix DNA-binding domain"/>
    <property type="match status" value="1"/>
</dbReference>
<keyword evidence="5" id="KW-0802">TPR repeat</keyword>
<reference evidence="9" key="1">
    <citation type="submission" date="2019-09" db="EMBL/GenBank/DDBJ databases">
        <title>Antimicrobial potential of Antarctic Bacteria.</title>
        <authorList>
            <person name="Benaud N."/>
            <person name="Edwards R.J."/>
            <person name="Ferrari B.C."/>
        </authorList>
    </citation>
    <scope>NUCLEOTIDE SEQUENCE [LARGE SCALE GENOMIC DNA]</scope>
    <source>
        <strain evidence="9">SPB151</strain>
    </source>
</reference>
<reference evidence="8 9" key="2">
    <citation type="journal article" date="2020" name="Microbiol. Resour. Announc.">
        <title>Antarctic desert soil bacteria exhibit high novel natural product potential, evaluated through long-read genome sequencing and comparative genomics.</title>
        <authorList>
            <person name="Benaud N."/>
            <person name="Edwards R.J."/>
            <person name="Amos T.G."/>
            <person name="D'Agostino P.M."/>
            <person name="Gutierrez-Chavez C."/>
            <person name="Montgomery K."/>
            <person name="Nicetic I."/>
            <person name="Ferrari B.C."/>
        </authorList>
    </citation>
    <scope>NUCLEOTIDE SEQUENCE [LARGE SCALE GENOMIC DNA]</scope>
    <source>
        <strain evidence="8 9">SPB151</strain>
    </source>
</reference>
<evidence type="ECO:0000313" key="8">
    <source>
        <dbReference type="EMBL" id="QNE16938.1"/>
    </source>
</evidence>
<dbReference type="InterPro" id="IPR036388">
    <property type="entry name" value="WH-like_DNA-bd_sf"/>
</dbReference>
<feature type="domain" description="OmpR/PhoB-type" evidence="7">
    <location>
        <begin position="1"/>
        <end position="90"/>
    </location>
</feature>
<dbReference type="PROSITE" id="PS51755">
    <property type="entry name" value="OMPR_PHOB"/>
    <property type="match status" value="1"/>
</dbReference>
<dbReference type="SUPFAM" id="SSF48452">
    <property type="entry name" value="TPR-like"/>
    <property type="match status" value="3"/>
</dbReference>
<dbReference type="Gene3D" id="1.25.40.10">
    <property type="entry name" value="Tetratricopeptide repeat domain"/>
    <property type="match status" value="2"/>
</dbReference>
<dbReference type="SMART" id="SM00028">
    <property type="entry name" value="TPR"/>
    <property type="match status" value="6"/>
</dbReference>
<feature type="repeat" description="TPR" evidence="5">
    <location>
        <begin position="783"/>
        <end position="816"/>
    </location>
</feature>
<dbReference type="InterPro" id="IPR005158">
    <property type="entry name" value="BTAD"/>
</dbReference>
<gene>
    <name evidence="8" type="ORF">F1D05_02245</name>
</gene>
<organism evidence="8 9">
    <name type="scientific">Kribbella qitaiheensis</name>
    <dbReference type="NCBI Taxonomy" id="1544730"/>
    <lineage>
        <taxon>Bacteria</taxon>
        <taxon>Bacillati</taxon>
        <taxon>Actinomycetota</taxon>
        <taxon>Actinomycetes</taxon>
        <taxon>Propionibacteriales</taxon>
        <taxon>Kribbellaceae</taxon>
        <taxon>Kribbella</taxon>
    </lineage>
</organism>
<dbReference type="Pfam" id="PF00931">
    <property type="entry name" value="NB-ARC"/>
    <property type="match status" value="1"/>
</dbReference>
<keyword evidence="2" id="KW-0805">Transcription regulation</keyword>
<dbReference type="GO" id="GO:0000160">
    <property type="term" value="P:phosphorelay signal transduction system"/>
    <property type="evidence" value="ECO:0007669"/>
    <property type="project" value="InterPro"/>
</dbReference>
<dbReference type="SMART" id="SM01043">
    <property type="entry name" value="BTAD"/>
    <property type="match status" value="1"/>
</dbReference>
<dbReference type="Pfam" id="PF03704">
    <property type="entry name" value="BTAD"/>
    <property type="match status" value="1"/>
</dbReference>
<dbReference type="GO" id="GO:0043531">
    <property type="term" value="F:ADP binding"/>
    <property type="evidence" value="ECO:0007669"/>
    <property type="project" value="InterPro"/>
</dbReference>
<dbReference type="InterPro" id="IPR019734">
    <property type="entry name" value="TPR_rpt"/>
</dbReference>
<sequence>MRIRLLGNIDVVLDGAVLPVPGLRRRALLAALALQRGAVVDKDLLVGIVWNKDAPSTALNTLQSHVSYLRDLLGDRGVIQYRRPGYILDVEGTDTDVELAENLFDQAVRTTQLTDRARDLRAVVDLWRGPALADVAGLPWLEEQADRLEHLHGRAGHALLETRFALGEHAQLMPELEQHLRDNPFDEQMHGNLILGLYRAGRQADALTAYQRLRTTLAEELGIEPSPDLRELVTAILRQDPALLRPPESLELSGPPIPAQLPAPGATFTGRQVDLDRLDTLLATERGSLAIGTIAGTAGVGKTTLALQWAYRVRDQFPDGQLFADLRGYDAGPAVRPVDALTGFLAALGVAGDQIPVDVDQAAALYRTMMAGRRMLILLDNARTADQIRPLLPGEPGSLVLITSRDRLSGLVACEGALPLPLNALTEAEAHQLLTNVLGEARVITESDATAELARACAFLPLALRIAAANLAWQPHRRIDDYLAELRIDRLRMLTIDDDPEQGVAAAFDASYQALTVPARRLFRLLSLVPGLDLTIPAAAALSGIEVADAQVLVGRLASAHLLDQPASGHYAWHDLLRAYAADRSDAEDSEADRVAASRRLYDWYVEAVVGAADLLYPHMLRLSRTASAHIFADRAAALDWLDTERANLVAAVRQATVPEAACVLADALRGYFHLRRRSTDWLVVGESALNAATALDDVRAQAAARHSVGTAYRCLGDSPSALQHYDEGLRLTRLSGWQEAEATALGNLGIVYQAQGRLKAAVGRLTLAIALDRRIGRTAGLANNLGNLAAVYLDQGSLEAAVDCFDEALELNRRSGSRHGQALALTGLAQAYREAGRVDDAIDRFTEAMQYCVEIGDRDGQAIVHIGLGEVARDQGRTADAREHAHAALTLARDGGDPRTEALALNLLASAVSDPHEALRHNTRAHELAERTTVPRSQIQAMLGLATATLRLGDLAQAGAHAERATTLATHCGYRLLEAEARATSARIHLRLGEPQQATG</sequence>
<evidence type="ECO:0000313" key="9">
    <source>
        <dbReference type="Proteomes" id="UP000515563"/>
    </source>
</evidence>
<evidence type="ECO:0000256" key="4">
    <source>
        <dbReference type="ARBA" id="ARBA00023163"/>
    </source>
</evidence>
<dbReference type="PROSITE" id="PS50005">
    <property type="entry name" value="TPR"/>
    <property type="match status" value="1"/>
</dbReference>
<dbReference type="GO" id="GO:0006355">
    <property type="term" value="P:regulation of DNA-templated transcription"/>
    <property type="evidence" value="ECO:0007669"/>
    <property type="project" value="InterPro"/>
</dbReference>
<comment type="similarity">
    <text evidence="1">Belongs to the AfsR/DnrI/RedD regulatory family.</text>
</comment>
<keyword evidence="3 6" id="KW-0238">DNA-binding</keyword>
<dbReference type="SUPFAM" id="SSF52540">
    <property type="entry name" value="P-loop containing nucleoside triphosphate hydrolases"/>
    <property type="match status" value="1"/>
</dbReference>
<evidence type="ECO:0000256" key="5">
    <source>
        <dbReference type="PROSITE-ProRule" id="PRU00339"/>
    </source>
</evidence>
<dbReference type="Proteomes" id="UP000515563">
    <property type="component" value="Chromosome"/>
</dbReference>
<evidence type="ECO:0000256" key="1">
    <source>
        <dbReference type="ARBA" id="ARBA00005820"/>
    </source>
</evidence>
<dbReference type="InterPro" id="IPR001867">
    <property type="entry name" value="OmpR/PhoB-type_DNA-bd"/>
</dbReference>
<evidence type="ECO:0000256" key="2">
    <source>
        <dbReference type="ARBA" id="ARBA00023015"/>
    </source>
</evidence>
<dbReference type="AlphaFoldDB" id="A0A7G6WSH3"/>
<dbReference type="KEGG" id="kqi:F1D05_02245"/>
<keyword evidence="4" id="KW-0804">Transcription</keyword>
<proteinExistence type="inferred from homology"/>
<dbReference type="PANTHER" id="PTHR35807:SF1">
    <property type="entry name" value="TRANSCRIPTIONAL REGULATOR REDD"/>
    <property type="match status" value="1"/>
</dbReference>
<dbReference type="SUPFAM" id="SSF46894">
    <property type="entry name" value="C-terminal effector domain of the bipartite response regulators"/>
    <property type="match status" value="1"/>
</dbReference>
<feature type="DNA-binding region" description="OmpR/PhoB-type" evidence="6">
    <location>
        <begin position="1"/>
        <end position="90"/>
    </location>
</feature>
<dbReference type="InterPro" id="IPR051677">
    <property type="entry name" value="AfsR-DnrI-RedD_regulator"/>
</dbReference>
<dbReference type="GO" id="GO:0003677">
    <property type="term" value="F:DNA binding"/>
    <property type="evidence" value="ECO:0007669"/>
    <property type="project" value="UniProtKB-UniRule"/>
</dbReference>
<dbReference type="InterPro" id="IPR002182">
    <property type="entry name" value="NB-ARC"/>
</dbReference>
<dbReference type="InterPro" id="IPR016032">
    <property type="entry name" value="Sig_transdc_resp-reg_C-effctor"/>
</dbReference>